<evidence type="ECO:0000313" key="2">
    <source>
        <dbReference type="Proteomes" id="UP000242814"/>
    </source>
</evidence>
<dbReference type="InterPro" id="IPR036396">
    <property type="entry name" value="Cyt_P450_sf"/>
</dbReference>
<dbReference type="VEuPathDB" id="FungiDB:PADG_00528"/>
<dbReference type="Gene3D" id="1.10.630.10">
    <property type="entry name" value="Cytochrome P450"/>
    <property type="match status" value="1"/>
</dbReference>
<dbReference type="GO" id="GO:0005506">
    <property type="term" value="F:iron ion binding"/>
    <property type="evidence" value="ECO:0007669"/>
    <property type="project" value="InterPro"/>
</dbReference>
<dbReference type="SUPFAM" id="SSF48264">
    <property type="entry name" value="Cytochrome P450"/>
    <property type="match status" value="1"/>
</dbReference>
<gene>
    <name evidence="1" type="ORF">ACO22_05904</name>
</gene>
<dbReference type="GO" id="GO:0020037">
    <property type="term" value="F:heme binding"/>
    <property type="evidence" value="ECO:0007669"/>
    <property type="project" value="InterPro"/>
</dbReference>
<protein>
    <submittedName>
        <fullName evidence="1">Uncharacterized protein</fullName>
    </submittedName>
</protein>
<sequence length="325" mass="37330">MTESTMPIPEYSKYQSFYKALPGGHAIAPSPFATPNDETFLTKRAALGPLLSPKHFPDLHPIIQSNTTILVNRIRNRLCSVGRINLHYAFRAASVDTITENAFDKRYGCLEREDFWQRAYFLREVDSEVVGILEIAVPGWMDESVIKLSELWWAKKGWYDITSQGIQDVKKRENREKQPSLKREPVFPQLQIGDDPDVDDPRNKEHNIIDVASQLTRNTLTITTYNVVANREIYKTLRAELTREFPLPNSELGFQKLEQLLYLIRLVFCFHVALHTNRRQELRLPCVVPESGAEFNGYNVAAGSTLVIDNGVDNRQYEFMDDAPR</sequence>
<dbReference type="AlphaFoldDB" id="A0A1D2J8Z2"/>
<name>A0A1D2J8Z2_PARBR</name>
<dbReference type="PANTHER" id="PTHR24305:SF152">
    <property type="entry name" value="P450, PUTATIVE (EUROFUNG)-RELATED"/>
    <property type="match status" value="1"/>
</dbReference>
<proteinExistence type="predicted"/>
<dbReference type="EMBL" id="LZYO01000283">
    <property type="protein sequence ID" value="ODH20393.1"/>
    <property type="molecule type" value="Genomic_DNA"/>
</dbReference>
<dbReference type="InterPro" id="IPR050121">
    <property type="entry name" value="Cytochrome_P450_monoxygenase"/>
</dbReference>
<comment type="caution">
    <text evidence="1">The sequence shown here is derived from an EMBL/GenBank/DDBJ whole genome shotgun (WGS) entry which is preliminary data.</text>
</comment>
<organism evidence="1 2">
    <name type="scientific">Paracoccidioides brasiliensis</name>
    <dbReference type="NCBI Taxonomy" id="121759"/>
    <lineage>
        <taxon>Eukaryota</taxon>
        <taxon>Fungi</taxon>
        <taxon>Dikarya</taxon>
        <taxon>Ascomycota</taxon>
        <taxon>Pezizomycotina</taxon>
        <taxon>Eurotiomycetes</taxon>
        <taxon>Eurotiomycetidae</taxon>
        <taxon>Onygenales</taxon>
        <taxon>Ajellomycetaceae</taxon>
        <taxon>Paracoccidioides</taxon>
    </lineage>
</organism>
<dbReference type="GO" id="GO:0016705">
    <property type="term" value="F:oxidoreductase activity, acting on paired donors, with incorporation or reduction of molecular oxygen"/>
    <property type="evidence" value="ECO:0007669"/>
    <property type="project" value="InterPro"/>
</dbReference>
<reference evidence="1 2" key="1">
    <citation type="submission" date="2016-06" db="EMBL/GenBank/DDBJ databases">
        <authorList>
            <person name="Kjaerup R.B."/>
            <person name="Dalgaard T.S."/>
            <person name="Juul-Madsen H.R."/>
        </authorList>
    </citation>
    <scope>NUCLEOTIDE SEQUENCE [LARGE SCALE GENOMIC DNA]</scope>
    <source>
        <strain evidence="1 2">Pb300</strain>
    </source>
</reference>
<evidence type="ECO:0000313" key="1">
    <source>
        <dbReference type="EMBL" id="ODH20393.1"/>
    </source>
</evidence>
<accession>A0A1D2J8Z2</accession>
<dbReference type="VEuPathDB" id="FungiDB:PABG_11483"/>
<dbReference type="PANTHER" id="PTHR24305">
    <property type="entry name" value="CYTOCHROME P450"/>
    <property type="match status" value="1"/>
</dbReference>
<dbReference type="GO" id="GO:0004497">
    <property type="term" value="F:monooxygenase activity"/>
    <property type="evidence" value="ECO:0007669"/>
    <property type="project" value="InterPro"/>
</dbReference>
<dbReference type="Proteomes" id="UP000242814">
    <property type="component" value="Unassembled WGS sequence"/>
</dbReference>